<feature type="signal peptide" evidence="1">
    <location>
        <begin position="1"/>
        <end position="23"/>
    </location>
</feature>
<accession>A0A5N6P646</accession>
<keyword evidence="3" id="KW-1185">Reference proteome</keyword>
<dbReference type="Proteomes" id="UP000326396">
    <property type="component" value="Linkage Group LG14"/>
</dbReference>
<keyword evidence="1" id="KW-0732">Signal</keyword>
<reference evidence="2 3" key="1">
    <citation type="submission" date="2019-05" db="EMBL/GenBank/DDBJ databases">
        <title>Mikania micrantha, genome provides insights into the molecular mechanism of rapid growth.</title>
        <authorList>
            <person name="Liu B."/>
        </authorList>
    </citation>
    <scope>NUCLEOTIDE SEQUENCE [LARGE SCALE GENOMIC DNA]</scope>
    <source>
        <strain evidence="2">NLD-2019</strain>
        <tissue evidence="2">Leaf</tissue>
    </source>
</reference>
<evidence type="ECO:0000313" key="3">
    <source>
        <dbReference type="Proteomes" id="UP000326396"/>
    </source>
</evidence>
<proteinExistence type="predicted"/>
<name>A0A5N6P646_9ASTR</name>
<gene>
    <name evidence="2" type="ORF">E3N88_11952</name>
</gene>
<dbReference type="AlphaFoldDB" id="A0A5N6P646"/>
<comment type="caution">
    <text evidence="2">The sequence shown here is derived from an EMBL/GenBank/DDBJ whole genome shotgun (WGS) entry which is preliminary data.</text>
</comment>
<organism evidence="2 3">
    <name type="scientific">Mikania micrantha</name>
    <name type="common">bitter vine</name>
    <dbReference type="NCBI Taxonomy" id="192012"/>
    <lineage>
        <taxon>Eukaryota</taxon>
        <taxon>Viridiplantae</taxon>
        <taxon>Streptophyta</taxon>
        <taxon>Embryophyta</taxon>
        <taxon>Tracheophyta</taxon>
        <taxon>Spermatophyta</taxon>
        <taxon>Magnoliopsida</taxon>
        <taxon>eudicotyledons</taxon>
        <taxon>Gunneridae</taxon>
        <taxon>Pentapetalae</taxon>
        <taxon>asterids</taxon>
        <taxon>campanulids</taxon>
        <taxon>Asterales</taxon>
        <taxon>Asteraceae</taxon>
        <taxon>Asteroideae</taxon>
        <taxon>Heliantheae alliance</taxon>
        <taxon>Eupatorieae</taxon>
        <taxon>Mikania</taxon>
    </lineage>
</organism>
<protein>
    <submittedName>
        <fullName evidence="2">Uncharacterized protein</fullName>
    </submittedName>
</protein>
<sequence>MCPKVHVMSFGSALLLMFWICTQLPGRFLLPGWGLEGWSYALGCRFLLANNGAGSVDVSLHVLWVSRAWQELQRACCEEYGEGLLECLTAKGLGGVRIGVVECIWMSKALLGGDMGVVMYWLAQPPPSCLCDWALDACGVLVGVWVHMPYFIESN</sequence>
<dbReference type="EMBL" id="SZYD01000006">
    <property type="protein sequence ID" value="KAD5960480.1"/>
    <property type="molecule type" value="Genomic_DNA"/>
</dbReference>
<feature type="chain" id="PRO_5024381851" evidence="1">
    <location>
        <begin position="24"/>
        <end position="155"/>
    </location>
</feature>
<evidence type="ECO:0000256" key="1">
    <source>
        <dbReference type="SAM" id="SignalP"/>
    </source>
</evidence>
<evidence type="ECO:0000313" key="2">
    <source>
        <dbReference type="EMBL" id="KAD5960480.1"/>
    </source>
</evidence>